<feature type="transmembrane region" description="Helical" evidence="6">
    <location>
        <begin position="169"/>
        <end position="193"/>
    </location>
</feature>
<evidence type="ECO:0000256" key="3">
    <source>
        <dbReference type="ARBA" id="ARBA00022692"/>
    </source>
</evidence>
<dbReference type="OrthoDB" id="9763003at2"/>
<comment type="subcellular location">
    <subcellularLocation>
        <location evidence="1">Cell membrane</location>
        <topology evidence="1">Multi-pass membrane protein</topology>
    </subcellularLocation>
</comment>
<feature type="transmembrane region" description="Helical" evidence="6">
    <location>
        <begin position="236"/>
        <end position="254"/>
    </location>
</feature>
<keyword evidence="3 6" id="KW-0812">Transmembrane</keyword>
<protein>
    <submittedName>
        <fullName evidence="7">Na/Pi cotransporter family protein</fullName>
    </submittedName>
</protein>
<dbReference type="Proteomes" id="UP000297975">
    <property type="component" value="Unassembled WGS sequence"/>
</dbReference>
<dbReference type="NCBIfam" id="NF037997">
    <property type="entry name" value="Na_Pi_symport"/>
    <property type="match status" value="1"/>
</dbReference>
<proteinExistence type="predicted"/>
<dbReference type="PANTHER" id="PTHR10010">
    <property type="entry name" value="SOLUTE CARRIER FAMILY 34 SODIUM PHOSPHATE , MEMBER 2-RELATED"/>
    <property type="match status" value="1"/>
</dbReference>
<dbReference type="AlphaFoldDB" id="A0A4Y8IUH9"/>
<feature type="transmembrane region" description="Helical" evidence="6">
    <location>
        <begin position="104"/>
        <end position="120"/>
    </location>
</feature>
<dbReference type="RefSeq" id="WP_134338311.1">
    <property type="nucleotide sequence ID" value="NZ_SOPW01000001.1"/>
</dbReference>
<reference evidence="7 8" key="1">
    <citation type="submission" date="2019-03" db="EMBL/GenBank/DDBJ databases">
        <authorList>
            <person name="He R.-H."/>
        </authorList>
    </citation>
    <scope>NUCLEOTIDE SEQUENCE [LARGE SCALE GENOMIC DNA]</scope>
    <source>
        <strain evidence="8">SH 714</strain>
    </source>
</reference>
<dbReference type="GO" id="GO:0044341">
    <property type="term" value="P:sodium-dependent phosphate transport"/>
    <property type="evidence" value="ECO:0007669"/>
    <property type="project" value="InterPro"/>
</dbReference>
<evidence type="ECO:0000256" key="2">
    <source>
        <dbReference type="ARBA" id="ARBA00022475"/>
    </source>
</evidence>
<keyword evidence="8" id="KW-1185">Reference proteome</keyword>
<feature type="transmembrane region" description="Helical" evidence="6">
    <location>
        <begin position="274"/>
        <end position="293"/>
    </location>
</feature>
<dbReference type="EMBL" id="SOPW01000001">
    <property type="protein sequence ID" value="TFB24849.1"/>
    <property type="molecule type" value="Genomic_DNA"/>
</dbReference>
<sequence length="306" mass="33909">MYTMVMTIFIFIAIFLFGITLMRLGIKGLTYNQLEKINPDLSPVNGLILGIFLTLILQSSSASIALLITFLATAKLSLPFAICYLIGANIGTTFTAQLFVWNEVQLMFLCLFIGLVLIFIPKTKFMLTGCIMFGLGIVFSALNGFENLLHMIPAEKIETIANSPHNQPFSLATFGMFFTMVIQSSTVATGVLMSFSHGGSIPLIQVYYILIGANIGTCFTVYLVSLKQPYLARITAYAHIWINVIGGVVAFPIFIGQPMVTIAQWLSSIPEQQIVYLAVIYNVLTGILFLVFLKPFIKFLKFVYPK</sequence>
<evidence type="ECO:0000313" key="8">
    <source>
        <dbReference type="Proteomes" id="UP000297975"/>
    </source>
</evidence>
<dbReference type="Pfam" id="PF02690">
    <property type="entry name" value="Na_Pi_cotrans"/>
    <property type="match status" value="2"/>
</dbReference>
<dbReference type="GO" id="GO:0005436">
    <property type="term" value="F:sodium:phosphate symporter activity"/>
    <property type="evidence" value="ECO:0007669"/>
    <property type="project" value="InterPro"/>
</dbReference>
<keyword evidence="2" id="KW-1003">Cell membrane</keyword>
<feature type="transmembrane region" description="Helical" evidence="6">
    <location>
        <begin position="6"/>
        <end position="26"/>
    </location>
</feature>
<keyword evidence="4 6" id="KW-1133">Transmembrane helix</keyword>
<feature type="transmembrane region" description="Helical" evidence="6">
    <location>
        <begin position="205"/>
        <end position="224"/>
    </location>
</feature>
<dbReference type="GO" id="GO:0005886">
    <property type="term" value="C:plasma membrane"/>
    <property type="evidence" value="ECO:0007669"/>
    <property type="project" value="UniProtKB-SubCell"/>
</dbReference>
<dbReference type="PANTHER" id="PTHR10010:SF46">
    <property type="entry name" value="SODIUM-DEPENDENT PHOSPHATE TRANSPORT PROTEIN 2B"/>
    <property type="match status" value="1"/>
</dbReference>
<evidence type="ECO:0000256" key="4">
    <source>
        <dbReference type="ARBA" id="ARBA00022989"/>
    </source>
</evidence>
<name>A0A4Y8IUH9_9BACI</name>
<evidence type="ECO:0000256" key="5">
    <source>
        <dbReference type="ARBA" id="ARBA00023136"/>
    </source>
</evidence>
<evidence type="ECO:0000256" key="6">
    <source>
        <dbReference type="SAM" id="Phobius"/>
    </source>
</evidence>
<evidence type="ECO:0000313" key="7">
    <source>
        <dbReference type="EMBL" id="TFB24849.1"/>
    </source>
</evidence>
<evidence type="ECO:0000256" key="1">
    <source>
        <dbReference type="ARBA" id="ARBA00004651"/>
    </source>
</evidence>
<dbReference type="InterPro" id="IPR003841">
    <property type="entry name" value="Na/Pi_transpt"/>
</dbReference>
<organism evidence="7 8">
    <name type="scientific">Filobacillus milosensis</name>
    <dbReference type="NCBI Taxonomy" id="94137"/>
    <lineage>
        <taxon>Bacteria</taxon>
        <taxon>Bacillati</taxon>
        <taxon>Bacillota</taxon>
        <taxon>Bacilli</taxon>
        <taxon>Bacillales</taxon>
        <taxon>Bacillaceae</taxon>
        <taxon>Filobacillus</taxon>
    </lineage>
</organism>
<keyword evidence="5 6" id="KW-0472">Membrane</keyword>
<gene>
    <name evidence="7" type="ORF">E3U55_00205</name>
</gene>
<accession>A0A4Y8IUH9</accession>
<feature type="transmembrane region" description="Helical" evidence="6">
    <location>
        <begin position="126"/>
        <end position="149"/>
    </location>
</feature>
<comment type="caution">
    <text evidence="7">The sequence shown here is derived from an EMBL/GenBank/DDBJ whole genome shotgun (WGS) entry which is preliminary data.</text>
</comment>